<feature type="domain" description="YVC1 N-terminal linker helical" evidence="3">
    <location>
        <begin position="92"/>
        <end position="272"/>
    </location>
</feature>
<sequence>MLASLLRPKKRRVYAERSPFSSPDTSRQSPWPFVQRGAEARYNENVEGGYEETEDAENGGDDADSEEEDGPLESTPLLPIFSSSHLDSLPVYDVTHAIRSLIISRCETTLSWDQLRSPQISQFLVKPIQQKIRAFHFSRATLYALMTNCLQFNKEVHLNPGNSGTSQTRAIVSELLAVKLLREYATRELIDALSYEFYPLQGLASTSSEASHWAAGRYASQGSKGVAGVARISCLEIAIRAQAKRFLSHPLVVQQLEAIWAGTVVFHSAADHLHRSSAQVRHSEGTIFNAASNTRATQSNPRGSALRRSVTLYDPRDASLFKLSRLRVPRYRQFLSTLSFAVLLLLFLAVLQERRVEITPLEVVFWFWSAGFLLDEVVGFNEQGFSLYLMSFWNLFDLGILFLLFCYYCLRLYGVILPYTRKSAAANQAYDILAANAVLLFPRLFSILDHYRYFSQLLIAFRIMASDLVAVFFLIIVACSGFFVAFTLSFGNGENHSPGSVAYALFQMLMGFTPTAWSLWDEYNTLGKAILTIFLFICHFVVVTILITVLTNSFMAIVQNANQEHQFLFAVNTISMVKSDALFSYVAPTNILAWLVAPLRYIMPFRDFVRINRTVIKVTHLPILFTICFYEKTILRSRVFEPTDLMDPQIRSEGPSRLRPRQSRFRAFSSKAPGLVREPSVATYQKDRALEEVFRRLSHEGTNRRPVREFDQRASTHLVKNWMQAMGSDLVNPPDEQDSDEVDRLERLPRKLQHPLRKRLTRSLRDFTESNRSAVSNPEEYGVHAVSSPATPRRTRRFLTSTRTRQLSRHTGMEGDDELTSDENGWVDEQRSNGDNTISQVSDSQKDETSPGKSTPKFYSSRPSTARIKSWKASPNRRAKHHSRNYSVATILYNPVLTDNNDEGASASSIPLRPRAKTPDGGVRAFSTSVDKWTPRRHSMDTGGSRIAAITRSSPMSVPDFGSVLVPSRGYRKRHRTSVLEGLGSDLGDNKAIANGFIGGVPSSLTTQIAYATGGMRRVDSSHSSQDLLSKLVLARMNNIEEGFREVIKEVKDLRRGGTSRGQRRVERKEMKKKPHVSRNNNNISGEERWSDGPSSESQLPDTQQVHVSFTTLQRDNSTSYPQPRPLDTCSSYFKNLFQPKTRRRVIVNRKLQGKLPCEIKYVLDLTPPLMDEDGIVFVTELCCPRGIREWSQLQGPWNLPSLLVGGLDDTDESGLPLEYSTTRHRKGIEHILQALGGFGPQIDTPCKLWTFVALARYAYGTMRFAARLFSRTFWMNLVKAVFLDSFVLNDISCIADLDDQLPGFQSQKSASVRSVTLEEVKQNIENLNQLIDSITPTSIMTGNQVDSNNNPVILTNGGKVDAGLLVTEIQKNMSTALTLSATPGGRDISLCVPSDKSNNDVCDSTYENIFTDGI</sequence>
<feature type="transmembrane region" description="Helical" evidence="2">
    <location>
        <begin position="582"/>
        <end position="603"/>
    </location>
</feature>
<dbReference type="GeneID" id="54322899"/>
<dbReference type="Pfam" id="PF23317">
    <property type="entry name" value="YVC1_C"/>
    <property type="match status" value="1"/>
</dbReference>
<feature type="transmembrane region" description="Helical" evidence="2">
    <location>
        <begin position="500"/>
        <end position="520"/>
    </location>
</feature>
<dbReference type="InterPro" id="IPR056336">
    <property type="entry name" value="YVC1_C"/>
</dbReference>
<dbReference type="InterPro" id="IPR052971">
    <property type="entry name" value="TRP_calcium_channel"/>
</dbReference>
<evidence type="ECO:0000256" key="1">
    <source>
        <dbReference type="SAM" id="MobiDB-lite"/>
    </source>
</evidence>
<feature type="compositionally biased region" description="Polar residues" evidence="1">
    <location>
        <begin position="833"/>
        <end position="843"/>
    </location>
</feature>
<feature type="region of interest" description="Disordered" evidence="1">
    <location>
        <begin position="728"/>
        <end position="757"/>
    </location>
</feature>
<dbReference type="RefSeq" id="XP_033430677.1">
    <property type="nucleotide sequence ID" value="XM_033564920.1"/>
</dbReference>
<feature type="transmembrane region" description="Helical" evidence="2">
    <location>
        <begin position="526"/>
        <end position="550"/>
    </location>
</feature>
<comment type="caution">
    <text evidence="5">The sequence shown here is derived from an EMBL/GenBank/DDBJ whole genome shotgun (WGS) entry which is preliminary data.</text>
</comment>
<gene>
    <name evidence="5" type="ORF">ATNIH1004_000197</name>
</gene>
<feature type="compositionally biased region" description="Acidic residues" evidence="1">
    <location>
        <begin position="49"/>
        <end position="71"/>
    </location>
</feature>
<dbReference type="InterPro" id="IPR056337">
    <property type="entry name" value="LHD_YVC1"/>
</dbReference>
<evidence type="ECO:0000259" key="3">
    <source>
        <dbReference type="Pfam" id="PF23190"/>
    </source>
</evidence>
<evidence type="ECO:0008006" key="7">
    <source>
        <dbReference type="Google" id="ProtNLM"/>
    </source>
</evidence>
<feature type="compositionally biased region" description="Polar residues" evidence="1">
    <location>
        <begin position="1093"/>
        <end position="1104"/>
    </location>
</feature>
<dbReference type="Pfam" id="PF23190">
    <property type="entry name" value="LHD_TRPY1"/>
    <property type="match status" value="1"/>
</dbReference>
<keyword evidence="2" id="KW-1133">Transmembrane helix</keyword>
<proteinExistence type="predicted"/>
<dbReference type="EMBL" id="QUQM01000002">
    <property type="protein sequence ID" value="KAA8651316.1"/>
    <property type="molecule type" value="Genomic_DNA"/>
</dbReference>
<dbReference type="VEuPathDB" id="FungiDB:EYZ11_002621"/>
<dbReference type="PANTHER" id="PTHR35859">
    <property type="entry name" value="NONSELECTIVE CATION CHANNEL PROTEIN"/>
    <property type="match status" value="1"/>
</dbReference>
<dbReference type="OrthoDB" id="2373987at2759"/>
<feature type="region of interest" description="Disordered" evidence="1">
    <location>
        <begin position="1"/>
        <end position="76"/>
    </location>
</feature>
<name>A0A5M9MZ96_9EURO</name>
<reference evidence="5 6" key="1">
    <citation type="submission" date="2019-08" db="EMBL/GenBank/DDBJ databases">
        <title>The genome sequence of a newly discovered highly antifungal drug resistant Aspergillus species, Aspergillus tanneri NIH 1004.</title>
        <authorList>
            <person name="Mounaud S."/>
            <person name="Singh I."/>
            <person name="Joardar V."/>
            <person name="Pakala S."/>
            <person name="Pakala S."/>
            <person name="Venepally P."/>
            <person name="Chung J.K."/>
            <person name="Losada L."/>
            <person name="Nierman W.C."/>
        </authorList>
    </citation>
    <scope>NUCLEOTIDE SEQUENCE [LARGE SCALE GENOMIC DNA]</scope>
    <source>
        <strain evidence="5 6">NIH1004</strain>
    </source>
</reference>
<keyword evidence="2" id="KW-0812">Transmembrane</keyword>
<dbReference type="Proteomes" id="UP000324241">
    <property type="component" value="Unassembled WGS sequence"/>
</dbReference>
<dbReference type="VEuPathDB" id="FungiDB:EYZ11_002599"/>
<feature type="transmembrane region" description="Helical" evidence="2">
    <location>
        <begin position="468"/>
        <end position="488"/>
    </location>
</feature>
<evidence type="ECO:0000259" key="4">
    <source>
        <dbReference type="Pfam" id="PF23317"/>
    </source>
</evidence>
<evidence type="ECO:0000256" key="2">
    <source>
        <dbReference type="SAM" id="Phobius"/>
    </source>
</evidence>
<feature type="transmembrane region" description="Helical" evidence="2">
    <location>
        <begin position="387"/>
        <end position="410"/>
    </location>
</feature>
<feature type="compositionally biased region" description="Polar residues" evidence="1">
    <location>
        <begin position="851"/>
        <end position="864"/>
    </location>
</feature>
<feature type="transmembrane region" description="Helical" evidence="2">
    <location>
        <begin position="334"/>
        <end position="351"/>
    </location>
</feature>
<keyword evidence="2" id="KW-0472">Membrane</keyword>
<evidence type="ECO:0000313" key="6">
    <source>
        <dbReference type="Proteomes" id="UP000324241"/>
    </source>
</evidence>
<feature type="transmembrane region" description="Helical" evidence="2">
    <location>
        <begin position="430"/>
        <end position="448"/>
    </location>
</feature>
<dbReference type="PANTHER" id="PTHR35859:SF4">
    <property type="entry name" value="MEMBRANE CHANNEL PROTEIN, PUTATIVE (AFU_ORTHOLOGUE AFUA_6G11300)-RELATED"/>
    <property type="match status" value="1"/>
</dbReference>
<protein>
    <recommendedName>
        <fullName evidence="7">Ion transport domain-containing protein</fullName>
    </recommendedName>
</protein>
<feature type="region of interest" description="Disordered" evidence="1">
    <location>
        <begin position="1055"/>
        <end position="1104"/>
    </location>
</feature>
<feature type="compositionally biased region" description="Polar residues" evidence="1">
    <location>
        <begin position="19"/>
        <end position="29"/>
    </location>
</feature>
<feature type="domain" description="Calcium channel YVC1-like C-terminal transmembrane" evidence="4">
    <location>
        <begin position="339"/>
        <end position="647"/>
    </location>
</feature>
<organism evidence="5 6">
    <name type="scientific">Aspergillus tanneri</name>
    <dbReference type="NCBI Taxonomy" id="1220188"/>
    <lineage>
        <taxon>Eukaryota</taxon>
        <taxon>Fungi</taxon>
        <taxon>Dikarya</taxon>
        <taxon>Ascomycota</taxon>
        <taxon>Pezizomycotina</taxon>
        <taxon>Eurotiomycetes</taxon>
        <taxon>Eurotiomycetidae</taxon>
        <taxon>Eurotiales</taxon>
        <taxon>Aspergillaceae</taxon>
        <taxon>Aspergillus</taxon>
        <taxon>Aspergillus subgen. Circumdati</taxon>
    </lineage>
</organism>
<evidence type="ECO:0000313" key="5">
    <source>
        <dbReference type="EMBL" id="KAA8651316.1"/>
    </source>
</evidence>
<feature type="region of interest" description="Disordered" evidence="1">
    <location>
        <begin position="897"/>
        <end position="926"/>
    </location>
</feature>
<feature type="transmembrane region" description="Helical" evidence="2">
    <location>
        <begin position="363"/>
        <end position="381"/>
    </location>
</feature>
<accession>A0A5M9MZ96</accession>
<feature type="region of interest" description="Disordered" evidence="1">
    <location>
        <begin position="769"/>
        <end position="882"/>
    </location>
</feature>